<accession>A0A1E1XNW8</accession>
<dbReference type="InterPro" id="IPR043502">
    <property type="entry name" value="DNA/RNA_pol_sf"/>
</dbReference>
<keyword evidence="9" id="KW-0862">Zinc</keyword>
<dbReference type="GO" id="GO:0042575">
    <property type="term" value="C:DNA polymerase complex"/>
    <property type="evidence" value="ECO:0007669"/>
    <property type="project" value="UniProtKB-ARBA"/>
</dbReference>
<dbReference type="FunFam" id="3.10.20.370:FF:000001">
    <property type="entry name" value="Retrovirus-related Pol polyprotein from transposon 17.6-like protein"/>
    <property type="match status" value="1"/>
</dbReference>
<reference evidence="15" key="1">
    <citation type="submission" date="2016-09" db="EMBL/GenBank/DDBJ databases">
        <authorList>
            <person name="Capua I."/>
            <person name="De Benedictis P."/>
            <person name="Joannis T."/>
            <person name="Lombin L.H."/>
            <person name="Cattoli G."/>
        </authorList>
    </citation>
    <scope>NUCLEOTIDE SEQUENCE</scope>
</reference>
<keyword evidence="9" id="KW-0863">Zinc-finger</keyword>
<dbReference type="InterPro" id="IPR021109">
    <property type="entry name" value="Peptidase_aspartic_dom_sf"/>
</dbReference>
<dbReference type="Pfam" id="PF17919">
    <property type="entry name" value="RT_RNaseH_2"/>
    <property type="match status" value="1"/>
</dbReference>
<feature type="non-terminal residue" evidence="15">
    <location>
        <position position="1324"/>
    </location>
</feature>
<dbReference type="PANTHER" id="PTHR37984:SF5">
    <property type="entry name" value="PROTEIN NYNRIN-LIKE"/>
    <property type="match status" value="1"/>
</dbReference>
<dbReference type="InterPro" id="IPR041588">
    <property type="entry name" value="Integrase_H2C2"/>
</dbReference>
<feature type="region of interest" description="Disordered" evidence="10">
    <location>
        <begin position="1"/>
        <end position="29"/>
    </location>
</feature>
<feature type="domain" description="Peptidase A2" evidence="12">
    <location>
        <begin position="340"/>
        <end position="417"/>
    </location>
</feature>
<dbReference type="Gene3D" id="3.30.420.10">
    <property type="entry name" value="Ribonuclease H-like superfamily/Ribonuclease H"/>
    <property type="match status" value="1"/>
</dbReference>
<dbReference type="EC" id="2.7.7.49" evidence="1"/>
<feature type="non-terminal residue" evidence="15">
    <location>
        <position position="1"/>
    </location>
</feature>
<keyword evidence="7" id="KW-0695">RNA-directed DNA polymerase</keyword>
<dbReference type="InterPro" id="IPR001584">
    <property type="entry name" value="Integrase_cat-core"/>
</dbReference>
<evidence type="ECO:0000259" key="12">
    <source>
        <dbReference type="PROSITE" id="PS50175"/>
    </source>
</evidence>
<dbReference type="GO" id="GO:0015074">
    <property type="term" value="P:DNA integration"/>
    <property type="evidence" value="ECO:0007669"/>
    <property type="project" value="InterPro"/>
</dbReference>
<keyword evidence="4" id="KW-0540">Nuclease</keyword>
<dbReference type="PROSITE" id="PS50175">
    <property type="entry name" value="ASP_PROT_RETROV"/>
    <property type="match status" value="1"/>
</dbReference>
<dbReference type="GO" id="GO:0008270">
    <property type="term" value="F:zinc ion binding"/>
    <property type="evidence" value="ECO:0007669"/>
    <property type="project" value="UniProtKB-KW"/>
</dbReference>
<dbReference type="InterPro" id="IPR000477">
    <property type="entry name" value="RT_dom"/>
</dbReference>
<dbReference type="SUPFAM" id="SSF50630">
    <property type="entry name" value="Acid proteases"/>
    <property type="match status" value="1"/>
</dbReference>
<dbReference type="Gene3D" id="4.10.60.10">
    <property type="entry name" value="Zinc finger, CCHC-type"/>
    <property type="match status" value="1"/>
</dbReference>
<dbReference type="InterPro" id="IPR036397">
    <property type="entry name" value="RNaseH_sf"/>
</dbReference>
<keyword evidence="8" id="KW-0511">Multifunctional enzyme</keyword>
<evidence type="ECO:0000256" key="7">
    <source>
        <dbReference type="ARBA" id="ARBA00022918"/>
    </source>
</evidence>
<evidence type="ECO:0000256" key="8">
    <source>
        <dbReference type="ARBA" id="ARBA00023268"/>
    </source>
</evidence>
<evidence type="ECO:0000259" key="11">
    <source>
        <dbReference type="PROSITE" id="PS50158"/>
    </source>
</evidence>
<sequence length="1324" mass="149723">ATTHQSAFSMPDDRGDDATQRAAAAQHGNGGNFFNPFAIELPEKLDFRDPADWKRWIARWERYRLVSSLHLRDETTQVNTFLYAMGKEAEDILASLKLTGAQMANYATVKSKFEEHFIPCTNIIYERARFNRRVQQSSESVEAFITDLHKLAETCEYGELKDELIRDRLVVGLLDVGLSERMQLDPKLTLQSATKMARNSEVVKRQQNELRETAEQNAAVDELRRPKGRPKYKYAPRKVAKPSGGQETGQNVCKWCGSAQQHFKKQCPASGKVCNNCGKTGHFATVCLSARQQSSRRTARGDTTAKKGTANTEEVFLGEINNIDGQEPWFITAFVDGSPVQFKVDTGADVTVIPSSEYVDSRMEKLKLPDKRLFGPGRTPIKSRGMFNATIAWRNKSTRQRVFVVEGLQTALLGRPAIRALDVLAHLDAVDANVQQGPAQNGELPEARAEFRSLFTGLGEMKTAYKVTLQPNATPYAVAVPRRVPVPLLPKVKKELDRMQKLGVIKQVDHATAWCAPMVIAKKKNNEIRICIDYTQLNQQVIRERVIMPTVEENLAKLANAKMFSKLDANAGYWQTPLALESQELTTFITPFGRFQFLRLPFGIATAPEFFQREMLRILEGLPGQACHQDDIVVYGKDREDHDAKLAAVLLRLKEAGMTLNPDKCEFRKSRVMFLGHILDSDGIIADPEKTEAIRRMPPPENTTELRSFLGMVNQLAKFLPKLAEKTQPLRELLHSEASWCWSQVQQRAFEAIKEDLMSTPVLSYYDPQKPLTISADASSYGIGAVLLQTDSEGRRQPVAYASRAMTSTEQRYAQVEKEALATTWACERFRMYVLGLRFHIETDHKPLVSLFTTKRIDEMTPRLQRFRMRVLEYDFTISHTPGKDMHTADVLSRKPLHCSSEELASAVEDYELLTVEQLPASAEMLERTRVELTKDAAISLVMHYCKTKWPKTEGLTPEVRKYASVADELSVVHGLLLRGTRLVFPPSLRQEVMERLHTGHQGIVRCRSRARDAAWWPGISHDIEVFVSRCPTCTKHRRVPTEHLLQTDLPERPWQTVGTDLFHLDGRNYIIAVDYYSKFFEVEELHGTQSKQVANFFSQQFARYGIPDVLRSDNGPQFTSLEFAQFLSRWGVKHVTSSPHYAQSNGEAERAVQTAKNILRKSESIAEGLLAHRATPGPEGYSPAELLMGRKLKTTVPTLPQALVPEWQYRTEYQQRNKVIKKREAANYNSRHRTRERAPLQPGTKVFIRHGAQRQGTIVGPADAPRSFIVQTAVGNVRRAEAHLQAAPQGNPDPASCSTRPTSYEEARQTTRYGRTVRPPRRL</sequence>
<dbReference type="Pfam" id="PF17921">
    <property type="entry name" value="Integrase_H2C2"/>
    <property type="match status" value="1"/>
</dbReference>
<dbReference type="EMBL" id="GFAA01002773">
    <property type="protein sequence ID" value="JAU00662.1"/>
    <property type="molecule type" value="mRNA"/>
</dbReference>
<dbReference type="PROSITE" id="PS50158">
    <property type="entry name" value="ZF_CCHC"/>
    <property type="match status" value="1"/>
</dbReference>
<keyword evidence="6" id="KW-0378">Hydrolase</keyword>
<dbReference type="InterPro" id="IPR043128">
    <property type="entry name" value="Rev_trsase/Diguanyl_cyclase"/>
</dbReference>
<feature type="domain" description="Integrase catalytic" evidence="14">
    <location>
        <begin position="1050"/>
        <end position="1209"/>
    </location>
</feature>
<dbReference type="PROSITE" id="PS50994">
    <property type="entry name" value="INTEGRASE"/>
    <property type="match status" value="1"/>
</dbReference>
<dbReference type="InterPro" id="IPR041577">
    <property type="entry name" value="RT_RNaseH_2"/>
</dbReference>
<dbReference type="Gene3D" id="1.10.340.70">
    <property type="match status" value="1"/>
</dbReference>
<evidence type="ECO:0000256" key="2">
    <source>
        <dbReference type="ARBA" id="ARBA00022679"/>
    </source>
</evidence>
<evidence type="ECO:0000256" key="3">
    <source>
        <dbReference type="ARBA" id="ARBA00022695"/>
    </source>
</evidence>
<keyword evidence="9" id="KW-0479">Metal-binding</keyword>
<dbReference type="SUPFAM" id="SSF56672">
    <property type="entry name" value="DNA/RNA polymerases"/>
    <property type="match status" value="1"/>
</dbReference>
<dbReference type="SMART" id="SM00343">
    <property type="entry name" value="ZnF_C2HC"/>
    <property type="match status" value="2"/>
</dbReference>
<dbReference type="FunFam" id="3.30.420.10:FF:000063">
    <property type="entry name" value="Retrovirus-related Pol polyprotein from transposon 297-like Protein"/>
    <property type="match status" value="1"/>
</dbReference>
<dbReference type="InterPro" id="IPR001995">
    <property type="entry name" value="Peptidase_A2_cat"/>
</dbReference>
<evidence type="ECO:0000313" key="15">
    <source>
        <dbReference type="EMBL" id="JAU00662.1"/>
    </source>
</evidence>
<dbReference type="GO" id="GO:0004519">
    <property type="term" value="F:endonuclease activity"/>
    <property type="evidence" value="ECO:0007669"/>
    <property type="project" value="UniProtKB-KW"/>
</dbReference>
<dbReference type="CDD" id="cd09274">
    <property type="entry name" value="RNase_HI_RT_Ty3"/>
    <property type="match status" value="1"/>
</dbReference>
<evidence type="ECO:0000259" key="13">
    <source>
        <dbReference type="PROSITE" id="PS50878"/>
    </source>
</evidence>
<dbReference type="SUPFAM" id="SSF53098">
    <property type="entry name" value="Ribonuclease H-like"/>
    <property type="match status" value="1"/>
</dbReference>
<protein>
    <recommendedName>
        <fullName evidence="1">RNA-directed DNA polymerase</fullName>
        <ecNumber evidence="1">2.7.7.49</ecNumber>
    </recommendedName>
</protein>
<dbReference type="InterPro" id="IPR050951">
    <property type="entry name" value="Retrovirus_Pol_polyprotein"/>
</dbReference>
<dbReference type="Gene3D" id="2.40.70.10">
    <property type="entry name" value="Acid Proteases"/>
    <property type="match status" value="1"/>
</dbReference>
<dbReference type="FunFam" id="1.10.340.70:FF:000003">
    <property type="entry name" value="Protein CBG25708"/>
    <property type="match status" value="1"/>
</dbReference>
<proteinExistence type="evidence at transcript level"/>
<dbReference type="FunFam" id="3.30.70.270:FF:000026">
    <property type="entry name" value="Transposon Ty3-G Gag-Pol polyprotein"/>
    <property type="match status" value="1"/>
</dbReference>
<dbReference type="GO" id="GO:0004190">
    <property type="term" value="F:aspartic-type endopeptidase activity"/>
    <property type="evidence" value="ECO:0007669"/>
    <property type="project" value="InterPro"/>
</dbReference>
<evidence type="ECO:0000256" key="6">
    <source>
        <dbReference type="ARBA" id="ARBA00022801"/>
    </source>
</evidence>
<organism evidence="15">
    <name type="scientific">Amblyomma sculptum</name>
    <name type="common">Tick</name>
    <dbReference type="NCBI Taxonomy" id="1581419"/>
    <lineage>
        <taxon>Eukaryota</taxon>
        <taxon>Metazoa</taxon>
        <taxon>Ecdysozoa</taxon>
        <taxon>Arthropoda</taxon>
        <taxon>Chelicerata</taxon>
        <taxon>Arachnida</taxon>
        <taxon>Acari</taxon>
        <taxon>Parasitiformes</taxon>
        <taxon>Ixodida</taxon>
        <taxon>Ixodoidea</taxon>
        <taxon>Ixodidae</taxon>
        <taxon>Amblyomminae</taxon>
        <taxon>Amblyomma</taxon>
    </lineage>
</organism>
<dbReference type="Pfam" id="PF00665">
    <property type="entry name" value="rve"/>
    <property type="match status" value="1"/>
</dbReference>
<evidence type="ECO:0000256" key="10">
    <source>
        <dbReference type="SAM" id="MobiDB-lite"/>
    </source>
</evidence>
<dbReference type="Gene3D" id="3.10.10.10">
    <property type="entry name" value="HIV Type 1 Reverse Transcriptase, subunit A, domain 1"/>
    <property type="match status" value="1"/>
</dbReference>
<dbReference type="GO" id="GO:0003964">
    <property type="term" value="F:RNA-directed DNA polymerase activity"/>
    <property type="evidence" value="ECO:0007669"/>
    <property type="project" value="UniProtKB-KW"/>
</dbReference>
<dbReference type="PROSITE" id="PS50878">
    <property type="entry name" value="RT_POL"/>
    <property type="match status" value="1"/>
</dbReference>
<dbReference type="PANTHER" id="PTHR37984">
    <property type="entry name" value="PROTEIN CBG26694"/>
    <property type="match status" value="1"/>
</dbReference>
<reference evidence="15" key="2">
    <citation type="journal article" date="2017" name="Front. Cell. Infect. Microbiol.">
        <title>Analysis of the Salivary Gland Transcriptome of Unfed and Partially Fed Amblyomma sculptum Ticks and Descriptive Proteome of the Saliva.</title>
        <authorList>
            <person name="Esteves E."/>
            <person name="Maruyama S.R."/>
            <person name="Kawahara R."/>
            <person name="Fujita A."/>
            <person name="Martins L.A."/>
            <person name="Righi A.A."/>
            <person name="Costa F.B."/>
            <person name="Palmisano G."/>
            <person name="Labruna M.B."/>
            <person name="Sa-Nunes A."/>
            <person name="Ribeiro J.M.C."/>
            <person name="Fogaca A.C."/>
        </authorList>
    </citation>
    <scope>NUCLEOTIDE SEQUENCE</scope>
</reference>
<evidence type="ECO:0000256" key="4">
    <source>
        <dbReference type="ARBA" id="ARBA00022722"/>
    </source>
</evidence>
<evidence type="ECO:0000256" key="5">
    <source>
        <dbReference type="ARBA" id="ARBA00022759"/>
    </source>
</evidence>
<evidence type="ECO:0000259" key="14">
    <source>
        <dbReference type="PROSITE" id="PS50994"/>
    </source>
</evidence>
<dbReference type="GO" id="GO:0003676">
    <property type="term" value="F:nucleic acid binding"/>
    <property type="evidence" value="ECO:0007669"/>
    <property type="project" value="InterPro"/>
</dbReference>
<dbReference type="GO" id="GO:0006508">
    <property type="term" value="P:proteolysis"/>
    <property type="evidence" value="ECO:0007669"/>
    <property type="project" value="InterPro"/>
</dbReference>
<keyword evidence="5" id="KW-0255">Endonuclease</keyword>
<dbReference type="Gene3D" id="3.30.70.270">
    <property type="match status" value="2"/>
</dbReference>
<dbReference type="InterPro" id="IPR001878">
    <property type="entry name" value="Znf_CCHC"/>
</dbReference>
<feature type="domain" description="Reverse transcriptase" evidence="13">
    <location>
        <begin position="502"/>
        <end position="679"/>
    </location>
</feature>
<dbReference type="CDD" id="cd01647">
    <property type="entry name" value="RT_LTR"/>
    <property type="match status" value="1"/>
</dbReference>
<keyword evidence="2" id="KW-0808">Transferase</keyword>
<name>A0A1E1XNW8_AMBSC</name>
<feature type="region of interest" description="Disordered" evidence="10">
    <location>
        <begin position="1284"/>
        <end position="1324"/>
    </location>
</feature>
<feature type="domain" description="CCHC-type" evidence="11">
    <location>
        <begin position="274"/>
        <end position="287"/>
    </location>
</feature>
<evidence type="ECO:0000256" key="9">
    <source>
        <dbReference type="PROSITE-ProRule" id="PRU00047"/>
    </source>
</evidence>
<dbReference type="Pfam" id="PF00078">
    <property type="entry name" value="RVT_1"/>
    <property type="match status" value="1"/>
</dbReference>
<dbReference type="InterPro" id="IPR012337">
    <property type="entry name" value="RNaseH-like_sf"/>
</dbReference>
<keyword evidence="3" id="KW-0548">Nucleotidyltransferase</keyword>
<evidence type="ECO:0000256" key="1">
    <source>
        <dbReference type="ARBA" id="ARBA00012493"/>
    </source>
</evidence>